<dbReference type="PROSITE" id="PS50830">
    <property type="entry name" value="TNASE_3"/>
    <property type="match status" value="1"/>
</dbReference>
<keyword evidence="3" id="KW-1185">Reference proteome</keyword>
<dbReference type="EMBL" id="JAUKTR010000006">
    <property type="protein sequence ID" value="MDO1560395.1"/>
    <property type="molecule type" value="Genomic_DNA"/>
</dbReference>
<accession>A0ABT8SP85</accession>
<dbReference type="RefSeq" id="WP_302110826.1">
    <property type="nucleotide sequence ID" value="NZ_JAUKTR010000006.1"/>
</dbReference>
<comment type="caution">
    <text evidence="2">The sequence shown here is derived from an EMBL/GenBank/DDBJ whole genome shotgun (WGS) entry which is preliminary data.</text>
</comment>
<dbReference type="InterPro" id="IPR016071">
    <property type="entry name" value="Staphylococal_nuclease_OB-fold"/>
</dbReference>
<feature type="domain" description="TNase-like" evidence="1">
    <location>
        <begin position="1"/>
        <end position="111"/>
    </location>
</feature>
<evidence type="ECO:0000259" key="1">
    <source>
        <dbReference type="PROSITE" id="PS50830"/>
    </source>
</evidence>
<evidence type="ECO:0000313" key="3">
    <source>
        <dbReference type="Proteomes" id="UP001169063"/>
    </source>
</evidence>
<gene>
    <name evidence="2" type="ORF">Q0812_13250</name>
</gene>
<dbReference type="Pfam" id="PF00565">
    <property type="entry name" value="SNase"/>
    <property type="match status" value="1"/>
</dbReference>
<reference evidence="2" key="1">
    <citation type="submission" date="2023-07" db="EMBL/GenBank/DDBJ databases">
        <title>Brevundimonas soil sp. nov., isolated from the soil of chemical plant.</title>
        <authorList>
            <person name="Wu N."/>
        </authorList>
    </citation>
    <scope>NUCLEOTIDE SEQUENCE</scope>
    <source>
        <strain evidence="2">XZ-24</strain>
    </source>
</reference>
<dbReference type="SMART" id="SM00318">
    <property type="entry name" value="SNc"/>
    <property type="match status" value="1"/>
</dbReference>
<dbReference type="InterPro" id="IPR035437">
    <property type="entry name" value="SNase_OB-fold_sf"/>
</dbReference>
<protein>
    <submittedName>
        <fullName evidence="2">Thermonuclease family protein</fullName>
    </submittedName>
</protein>
<proteinExistence type="predicted"/>
<dbReference type="Proteomes" id="UP001169063">
    <property type="component" value="Unassembled WGS sequence"/>
</dbReference>
<dbReference type="PANTHER" id="PTHR12302:SF26">
    <property type="entry name" value="BLR1266 PROTEIN"/>
    <property type="match status" value="1"/>
</dbReference>
<dbReference type="PANTHER" id="PTHR12302">
    <property type="entry name" value="EBNA2 BINDING PROTEIN P100"/>
    <property type="match status" value="1"/>
</dbReference>
<sequence length="124" mass="13873">MVDGDTIRVGGETIRLHGIDAPELRQTCGDVPCGARSRDRLAAIIGGQAVQCAGRERDRYRRLVAVCRVAGVDIAGQLVSEGWALAYVRYSRDYLAEETRARRQRLGMWATEFVPPEEWRRGGR</sequence>
<dbReference type="Gene3D" id="2.40.50.90">
    <property type="match status" value="1"/>
</dbReference>
<evidence type="ECO:0000313" key="2">
    <source>
        <dbReference type="EMBL" id="MDO1560395.1"/>
    </source>
</evidence>
<name>A0ABT8SP85_9CAUL</name>
<organism evidence="2 3">
    <name type="scientific">Peiella sedimenti</name>
    <dbReference type="NCBI Taxonomy" id="3061083"/>
    <lineage>
        <taxon>Bacteria</taxon>
        <taxon>Pseudomonadati</taxon>
        <taxon>Pseudomonadota</taxon>
        <taxon>Alphaproteobacteria</taxon>
        <taxon>Caulobacterales</taxon>
        <taxon>Caulobacteraceae</taxon>
        <taxon>Peiella</taxon>
    </lineage>
</organism>
<dbReference type="SUPFAM" id="SSF50199">
    <property type="entry name" value="Staphylococcal nuclease"/>
    <property type="match status" value="1"/>
</dbReference>